<dbReference type="Proteomes" id="UP000250235">
    <property type="component" value="Unassembled WGS sequence"/>
</dbReference>
<keyword evidence="7" id="KW-0677">Repeat</keyword>
<comment type="catalytic activity">
    <reaction evidence="16">
        <text>L-threonyl-[protein] + ATP = O-phospho-L-threonyl-[protein] + ADP + H(+)</text>
        <dbReference type="Rhea" id="RHEA:46608"/>
        <dbReference type="Rhea" id="RHEA-COMP:11060"/>
        <dbReference type="Rhea" id="RHEA-COMP:11605"/>
        <dbReference type="ChEBI" id="CHEBI:15378"/>
        <dbReference type="ChEBI" id="CHEBI:30013"/>
        <dbReference type="ChEBI" id="CHEBI:30616"/>
        <dbReference type="ChEBI" id="CHEBI:61977"/>
        <dbReference type="ChEBI" id="CHEBI:456216"/>
    </reaction>
</comment>
<keyword evidence="10 17" id="KW-0067">ATP-binding</keyword>
<keyword evidence="9" id="KW-0418">Kinase</keyword>
<evidence type="ECO:0000256" key="10">
    <source>
        <dbReference type="ARBA" id="ARBA00022840"/>
    </source>
</evidence>
<feature type="compositionally biased region" description="Low complexity" evidence="18">
    <location>
        <begin position="644"/>
        <end position="658"/>
    </location>
</feature>
<evidence type="ECO:0000256" key="3">
    <source>
        <dbReference type="ARBA" id="ARBA00022553"/>
    </source>
</evidence>
<dbReference type="PANTHER" id="PTHR27002:SF1073">
    <property type="entry name" value="CYSTEINE-RICH RECEPTOR-LIKE PROTEIN KINASE 29"/>
    <property type="match status" value="1"/>
</dbReference>
<dbReference type="InterPro" id="IPR017441">
    <property type="entry name" value="Protein_kinase_ATP_BS"/>
</dbReference>
<dbReference type="GO" id="GO:0006979">
    <property type="term" value="P:response to oxidative stress"/>
    <property type="evidence" value="ECO:0007669"/>
    <property type="project" value="UniProtKB-ARBA"/>
</dbReference>
<feature type="region of interest" description="Disordered" evidence="18">
    <location>
        <begin position="632"/>
        <end position="658"/>
    </location>
</feature>
<evidence type="ECO:0008006" key="25">
    <source>
        <dbReference type="Google" id="ProtNLM"/>
    </source>
</evidence>
<evidence type="ECO:0000256" key="15">
    <source>
        <dbReference type="ARBA" id="ARBA00047558"/>
    </source>
</evidence>
<dbReference type="InterPro" id="IPR011009">
    <property type="entry name" value="Kinase-like_dom_sf"/>
</dbReference>
<protein>
    <recommendedName>
        <fullName evidence="25">Cysteine-rich receptor-like protein kinase 10</fullName>
    </recommendedName>
</protein>
<dbReference type="InterPro" id="IPR038408">
    <property type="entry name" value="GNK2_sf"/>
</dbReference>
<evidence type="ECO:0000256" key="9">
    <source>
        <dbReference type="ARBA" id="ARBA00022777"/>
    </source>
</evidence>
<name>A0A2Z7D8W1_9LAMI</name>
<feature type="domain" description="Protein kinase" evidence="21">
    <location>
        <begin position="328"/>
        <end position="615"/>
    </location>
</feature>
<keyword evidence="13" id="KW-0675">Receptor</keyword>
<keyword evidence="12 19" id="KW-0472">Membrane</keyword>
<evidence type="ECO:0000313" key="23">
    <source>
        <dbReference type="EMBL" id="KZV53291.1"/>
    </source>
</evidence>
<dbReference type="PANTHER" id="PTHR27002">
    <property type="entry name" value="RECEPTOR-LIKE SERINE/THREONINE-PROTEIN KINASE SD1-8"/>
    <property type="match status" value="1"/>
</dbReference>
<organism evidence="23 24">
    <name type="scientific">Dorcoceras hygrometricum</name>
    <dbReference type="NCBI Taxonomy" id="472368"/>
    <lineage>
        <taxon>Eukaryota</taxon>
        <taxon>Viridiplantae</taxon>
        <taxon>Streptophyta</taxon>
        <taxon>Embryophyta</taxon>
        <taxon>Tracheophyta</taxon>
        <taxon>Spermatophyta</taxon>
        <taxon>Magnoliopsida</taxon>
        <taxon>eudicotyledons</taxon>
        <taxon>Gunneridae</taxon>
        <taxon>Pentapetalae</taxon>
        <taxon>asterids</taxon>
        <taxon>lamiids</taxon>
        <taxon>Lamiales</taxon>
        <taxon>Gesneriaceae</taxon>
        <taxon>Didymocarpoideae</taxon>
        <taxon>Trichosporeae</taxon>
        <taxon>Loxocarpinae</taxon>
        <taxon>Dorcoceras</taxon>
    </lineage>
</organism>
<evidence type="ECO:0000256" key="7">
    <source>
        <dbReference type="ARBA" id="ARBA00022737"/>
    </source>
</evidence>
<evidence type="ECO:0000259" key="21">
    <source>
        <dbReference type="PROSITE" id="PS50011"/>
    </source>
</evidence>
<dbReference type="SUPFAM" id="SSF56112">
    <property type="entry name" value="Protein kinase-like (PK-like)"/>
    <property type="match status" value="1"/>
</dbReference>
<feature type="binding site" evidence="17">
    <location>
        <position position="356"/>
    </location>
    <ligand>
        <name>ATP</name>
        <dbReference type="ChEBI" id="CHEBI:30616"/>
    </ligand>
</feature>
<feature type="domain" description="Gnk2-homologous" evidence="22">
    <location>
        <begin position="22"/>
        <end position="124"/>
    </location>
</feature>
<dbReference type="InterPro" id="IPR000719">
    <property type="entry name" value="Prot_kinase_dom"/>
</dbReference>
<evidence type="ECO:0000256" key="16">
    <source>
        <dbReference type="ARBA" id="ARBA00047951"/>
    </source>
</evidence>
<comment type="catalytic activity">
    <reaction evidence="15">
        <text>L-seryl-[protein] + ATP = O-phospho-L-seryl-[protein] + ADP + H(+)</text>
        <dbReference type="Rhea" id="RHEA:17989"/>
        <dbReference type="Rhea" id="RHEA-COMP:9863"/>
        <dbReference type="Rhea" id="RHEA-COMP:11604"/>
        <dbReference type="ChEBI" id="CHEBI:15378"/>
        <dbReference type="ChEBI" id="CHEBI:29999"/>
        <dbReference type="ChEBI" id="CHEBI:30616"/>
        <dbReference type="ChEBI" id="CHEBI:83421"/>
        <dbReference type="ChEBI" id="CHEBI:456216"/>
    </reaction>
</comment>
<feature type="transmembrane region" description="Helical" evidence="19">
    <location>
        <begin position="268"/>
        <end position="290"/>
    </location>
</feature>
<dbReference type="FunFam" id="3.30.200.20:FF:000142">
    <property type="entry name" value="Cysteine-rich receptor-like protein kinase 10"/>
    <property type="match status" value="1"/>
</dbReference>
<dbReference type="Gene3D" id="3.30.430.20">
    <property type="entry name" value="Gnk2 domain, C-X8-C-X2-C motif"/>
    <property type="match status" value="2"/>
</dbReference>
<feature type="chain" id="PRO_5016373740" description="Cysteine-rich receptor-like protein kinase 10" evidence="20">
    <location>
        <begin position="24"/>
        <end position="658"/>
    </location>
</feature>
<evidence type="ECO:0000256" key="20">
    <source>
        <dbReference type="SAM" id="SignalP"/>
    </source>
</evidence>
<evidence type="ECO:0000256" key="12">
    <source>
        <dbReference type="ARBA" id="ARBA00023136"/>
    </source>
</evidence>
<dbReference type="Pfam" id="PF01657">
    <property type="entry name" value="Stress-antifung"/>
    <property type="match status" value="2"/>
</dbReference>
<feature type="signal peptide" evidence="20">
    <location>
        <begin position="1"/>
        <end position="23"/>
    </location>
</feature>
<evidence type="ECO:0000259" key="22">
    <source>
        <dbReference type="PROSITE" id="PS51473"/>
    </source>
</evidence>
<proteinExistence type="predicted"/>
<evidence type="ECO:0000256" key="1">
    <source>
        <dbReference type="ARBA" id="ARBA00004167"/>
    </source>
</evidence>
<evidence type="ECO:0000256" key="2">
    <source>
        <dbReference type="ARBA" id="ARBA00022527"/>
    </source>
</evidence>
<dbReference type="InterPro" id="IPR002902">
    <property type="entry name" value="GNK2"/>
</dbReference>
<dbReference type="PROSITE" id="PS00108">
    <property type="entry name" value="PROTEIN_KINASE_ST"/>
    <property type="match status" value="1"/>
</dbReference>
<keyword evidence="11 19" id="KW-1133">Transmembrane helix</keyword>
<dbReference type="PROSITE" id="PS00107">
    <property type="entry name" value="PROTEIN_KINASE_ATP"/>
    <property type="match status" value="1"/>
</dbReference>
<dbReference type="CDD" id="cd23509">
    <property type="entry name" value="Gnk2-like"/>
    <property type="match status" value="2"/>
</dbReference>
<evidence type="ECO:0000256" key="18">
    <source>
        <dbReference type="SAM" id="MobiDB-lite"/>
    </source>
</evidence>
<dbReference type="FunFam" id="3.30.430.20:FF:000003">
    <property type="entry name" value="Cysteine-rich RLK (RECEPTOR-like protein kinase) 10"/>
    <property type="match status" value="1"/>
</dbReference>
<keyword evidence="3" id="KW-0597">Phosphoprotein</keyword>
<keyword evidence="8 17" id="KW-0547">Nucleotide-binding</keyword>
<dbReference type="CDD" id="cd14066">
    <property type="entry name" value="STKc_IRAK"/>
    <property type="match status" value="1"/>
</dbReference>
<accession>A0A2Z7D8W1</accession>
<keyword evidence="24" id="KW-1185">Reference proteome</keyword>
<dbReference type="GO" id="GO:0005524">
    <property type="term" value="F:ATP binding"/>
    <property type="evidence" value="ECO:0007669"/>
    <property type="project" value="UniProtKB-UniRule"/>
</dbReference>
<evidence type="ECO:0000256" key="13">
    <source>
        <dbReference type="ARBA" id="ARBA00023170"/>
    </source>
</evidence>
<dbReference type="EMBL" id="KQ990519">
    <property type="protein sequence ID" value="KZV53291.1"/>
    <property type="molecule type" value="Genomic_DNA"/>
</dbReference>
<dbReference type="Gene3D" id="1.10.510.10">
    <property type="entry name" value="Transferase(Phosphotransferase) domain 1"/>
    <property type="match status" value="1"/>
</dbReference>
<keyword evidence="4" id="KW-0808">Transferase</keyword>
<dbReference type="OrthoDB" id="4062651at2759"/>
<evidence type="ECO:0000256" key="17">
    <source>
        <dbReference type="PROSITE-ProRule" id="PRU10141"/>
    </source>
</evidence>
<evidence type="ECO:0000256" key="4">
    <source>
        <dbReference type="ARBA" id="ARBA00022679"/>
    </source>
</evidence>
<dbReference type="Gene3D" id="3.30.200.20">
    <property type="entry name" value="Phosphorylase Kinase, domain 1"/>
    <property type="match status" value="1"/>
</dbReference>
<feature type="domain" description="Gnk2-homologous" evidence="22">
    <location>
        <begin position="130"/>
        <end position="237"/>
    </location>
</feature>
<dbReference type="SMART" id="SM00220">
    <property type="entry name" value="S_TKc"/>
    <property type="match status" value="1"/>
</dbReference>
<keyword evidence="5 19" id="KW-0812">Transmembrane</keyword>
<evidence type="ECO:0000256" key="14">
    <source>
        <dbReference type="ARBA" id="ARBA00023180"/>
    </source>
</evidence>
<reference evidence="23 24" key="1">
    <citation type="journal article" date="2015" name="Proc. Natl. Acad. Sci. U.S.A.">
        <title>The resurrection genome of Boea hygrometrica: A blueprint for survival of dehydration.</title>
        <authorList>
            <person name="Xiao L."/>
            <person name="Yang G."/>
            <person name="Zhang L."/>
            <person name="Yang X."/>
            <person name="Zhao S."/>
            <person name="Ji Z."/>
            <person name="Zhou Q."/>
            <person name="Hu M."/>
            <person name="Wang Y."/>
            <person name="Chen M."/>
            <person name="Xu Y."/>
            <person name="Jin H."/>
            <person name="Xiao X."/>
            <person name="Hu G."/>
            <person name="Bao F."/>
            <person name="Hu Y."/>
            <person name="Wan P."/>
            <person name="Li L."/>
            <person name="Deng X."/>
            <person name="Kuang T."/>
            <person name="Xiang C."/>
            <person name="Zhu J.K."/>
            <person name="Oliver M.J."/>
            <person name="He Y."/>
        </authorList>
    </citation>
    <scope>NUCLEOTIDE SEQUENCE [LARGE SCALE GENOMIC DNA]</scope>
    <source>
        <strain evidence="24">cv. XS01</strain>
    </source>
</reference>
<evidence type="ECO:0000256" key="8">
    <source>
        <dbReference type="ARBA" id="ARBA00022741"/>
    </source>
</evidence>
<evidence type="ECO:0000256" key="19">
    <source>
        <dbReference type="SAM" id="Phobius"/>
    </source>
</evidence>
<dbReference type="FunFam" id="3.30.430.20:FF:000002">
    <property type="entry name" value="Cysteine-rich receptor-like protein kinase 10"/>
    <property type="match status" value="1"/>
</dbReference>
<dbReference type="PROSITE" id="PS51473">
    <property type="entry name" value="GNK2"/>
    <property type="match status" value="2"/>
</dbReference>
<dbReference type="InterPro" id="IPR008271">
    <property type="entry name" value="Ser/Thr_kinase_AS"/>
</dbReference>
<keyword evidence="14" id="KW-0325">Glycoprotein</keyword>
<keyword evidence="2" id="KW-0723">Serine/threonine-protein kinase</keyword>
<sequence length="658" mass="73051">MSSQGSFIFVVFIITNILGFVSSQTHFCYPDNNYTRNSAYESNLNTLLSSLSPNVDSFGFYNASSGQNPDQVNAMVLCRADIQPDSCRSCVTTVTSQLVQLCPNQKKAVFWNESCTVRYSNTPIYGVLDMKPRILVRNTQNFSDPERYSADLRQLLDDLRKSAVAGGSLLKVAGNSRTAPDFQVVYGLMQCTPDLSAENCDACLVEAGKNINGFPAGSRGVRILMPSCNIRYELSSFYDGTTLQERIRAAAAPPSSPPAGKKKNTARIVIAIVVPIVASLLLAVGLFVFLRQRRKHKGREKLDSVDDMSIAESIQYDFNEIRAATDDFSDANKLGQGGFGGVYKGALQNGQEIAVKRLSRDFGQGDNEFKNEVVLLARLQHRNLVRLLGFSIEGTERLLIYEYVENASLDHFLFNPAKRSQLDWERRYKIIVGIARGLLYLHEDSRLRIIHRDLKASNILLDGEMTPKIADFGMARLFEKDETQGNTSRIVGTYGYMAPEYAMRGQFSIKTDVFSFGVLVLEILTGQRNNAFRNGENLEDLLSSAWRNWREGTAINMIDPMLKDGSNSIREVLRCFHISLLCVQENVADRPTMANVAFMLSSFSVSLPLPSEPAFIDSVSFDANVNSMEYSESSTGMAPEHPRSASSTVSSVSGVYPR</sequence>
<keyword evidence="6 20" id="KW-0732">Signal</keyword>
<dbReference type="FunFam" id="1.10.510.10:FF:000129">
    <property type="entry name" value="cysteine-rich receptor-like protein kinase 10"/>
    <property type="match status" value="1"/>
</dbReference>
<dbReference type="GO" id="GO:0005886">
    <property type="term" value="C:plasma membrane"/>
    <property type="evidence" value="ECO:0007669"/>
    <property type="project" value="TreeGrafter"/>
</dbReference>
<dbReference type="GO" id="GO:0004674">
    <property type="term" value="F:protein serine/threonine kinase activity"/>
    <property type="evidence" value="ECO:0007669"/>
    <property type="project" value="UniProtKB-KW"/>
</dbReference>
<comment type="subcellular location">
    <subcellularLocation>
        <location evidence="1">Membrane</location>
        <topology evidence="1">Single-pass membrane protein</topology>
    </subcellularLocation>
</comment>
<evidence type="ECO:0000256" key="11">
    <source>
        <dbReference type="ARBA" id="ARBA00022989"/>
    </source>
</evidence>
<evidence type="ECO:0000256" key="5">
    <source>
        <dbReference type="ARBA" id="ARBA00022692"/>
    </source>
</evidence>
<dbReference type="Pfam" id="PF07714">
    <property type="entry name" value="PK_Tyr_Ser-Thr"/>
    <property type="match status" value="1"/>
</dbReference>
<dbReference type="PROSITE" id="PS50011">
    <property type="entry name" value="PROTEIN_KINASE_DOM"/>
    <property type="match status" value="1"/>
</dbReference>
<gene>
    <name evidence="23" type="ORF">F511_07585</name>
</gene>
<evidence type="ECO:0000256" key="6">
    <source>
        <dbReference type="ARBA" id="ARBA00022729"/>
    </source>
</evidence>
<dbReference type="AlphaFoldDB" id="A0A2Z7D8W1"/>
<dbReference type="InterPro" id="IPR001245">
    <property type="entry name" value="Ser-Thr/Tyr_kinase_cat_dom"/>
</dbReference>
<evidence type="ECO:0000313" key="24">
    <source>
        <dbReference type="Proteomes" id="UP000250235"/>
    </source>
</evidence>